<dbReference type="STRING" id="37653.A0A0L8G0Z3"/>
<feature type="transmembrane region" description="Helical" evidence="1">
    <location>
        <begin position="352"/>
        <end position="374"/>
    </location>
</feature>
<evidence type="ECO:0008006" key="3">
    <source>
        <dbReference type="Google" id="ProtNLM"/>
    </source>
</evidence>
<protein>
    <recommendedName>
        <fullName evidence="3">Coiled-coil domain-containing protein 51</fullName>
    </recommendedName>
</protein>
<gene>
    <name evidence="2" type="ORF">OCBIM_22002397mg</name>
</gene>
<dbReference type="OrthoDB" id="6243211at2759"/>
<dbReference type="InterPro" id="IPR037660">
    <property type="entry name" value="CCDC51"/>
</dbReference>
<sequence>MAVQYICRYPGILLISARPLLNFTRTFLHKRQLTNTNLSKLSKISLTNGKAGKLMQAYEEFIGLSDVKAAQSKVIESEKNFLKIQEQRRQKSHELFEIQMSLRKINAELEKINRADDKYLALLTQEHAIIQREANLNNDLSDLEKLEKEHFTALSISVRESHEKERAQSEKTKYWSVIGSIIGALLGIIGTTINNKMRMNELRSIVTKSTEEGQQQRDLTEKVIAALKKQLASTEAFISELHGVLKSNVLTPATLSNMGEQFIHYNKEHSKDSTAAFLTGSSQKLEQQTAELLTCLKHQDKYLTIELAAIKELLQKTHVDVNKDGIIYINPDIDHHLEDNNRKLEQRLKLHSLATVTFIYAAFALTLPVLYSIFRGN</sequence>
<organism evidence="2">
    <name type="scientific">Octopus bimaculoides</name>
    <name type="common">California two-spotted octopus</name>
    <dbReference type="NCBI Taxonomy" id="37653"/>
    <lineage>
        <taxon>Eukaryota</taxon>
        <taxon>Metazoa</taxon>
        <taxon>Spiralia</taxon>
        <taxon>Lophotrochozoa</taxon>
        <taxon>Mollusca</taxon>
        <taxon>Cephalopoda</taxon>
        <taxon>Coleoidea</taxon>
        <taxon>Octopodiformes</taxon>
        <taxon>Octopoda</taxon>
        <taxon>Incirrata</taxon>
        <taxon>Octopodidae</taxon>
        <taxon>Octopus</taxon>
    </lineage>
</organism>
<evidence type="ECO:0000313" key="2">
    <source>
        <dbReference type="EMBL" id="KOF70686.1"/>
    </source>
</evidence>
<dbReference type="PANTHER" id="PTHR28624">
    <property type="entry name" value="COILED-COIL DOMAIN-CONTAINING PROTEIN 51"/>
    <property type="match status" value="1"/>
</dbReference>
<keyword evidence="1" id="KW-1133">Transmembrane helix</keyword>
<reference evidence="2" key="1">
    <citation type="submission" date="2015-07" db="EMBL/GenBank/DDBJ databases">
        <title>MeaNS - Measles Nucleotide Surveillance Program.</title>
        <authorList>
            <person name="Tran T."/>
            <person name="Druce J."/>
        </authorList>
    </citation>
    <scope>NUCLEOTIDE SEQUENCE</scope>
    <source>
        <strain evidence="2">UCB-OBI-ISO-001</strain>
        <tissue evidence="2">Gonad</tissue>
    </source>
</reference>
<dbReference type="KEGG" id="obi:106879858"/>
<dbReference type="PANTHER" id="PTHR28624:SF1">
    <property type="entry name" value="MITOCHONDRIAL POTASSIUM CHANNEL"/>
    <property type="match status" value="1"/>
</dbReference>
<dbReference type="EMBL" id="KQ424656">
    <property type="protein sequence ID" value="KOF70686.1"/>
    <property type="molecule type" value="Genomic_DNA"/>
</dbReference>
<dbReference type="OMA" id="STATTWW"/>
<feature type="transmembrane region" description="Helical" evidence="1">
    <location>
        <begin position="174"/>
        <end position="193"/>
    </location>
</feature>
<name>A0A0L8G0Z3_OCTBM</name>
<proteinExistence type="predicted"/>
<keyword evidence="1" id="KW-0472">Membrane</keyword>
<accession>A0A0L8G0Z3</accession>
<dbReference type="AlphaFoldDB" id="A0A0L8G0Z3"/>
<keyword evidence="1" id="KW-0812">Transmembrane</keyword>
<evidence type="ECO:0000256" key="1">
    <source>
        <dbReference type="SAM" id="Phobius"/>
    </source>
</evidence>